<proteinExistence type="inferred from homology"/>
<evidence type="ECO:0000313" key="8">
    <source>
        <dbReference type="EMBL" id="PON92158.1"/>
    </source>
</evidence>
<keyword evidence="7" id="KW-0443">Lipid metabolism</keyword>
<organism evidence="8 9">
    <name type="scientific">Trema orientale</name>
    <name type="common">Charcoal tree</name>
    <name type="synonym">Celtis orientalis</name>
    <dbReference type="NCBI Taxonomy" id="63057"/>
    <lineage>
        <taxon>Eukaryota</taxon>
        <taxon>Viridiplantae</taxon>
        <taxon>Streptophyta</taxon>
        <taxon>Embryophyta</taxon>
        <taxon>Tracheophyta</taxon>
        <taxon>Spermatophyta</taxon>
        <taxon>Magnoliopsida</taxon>
        <taxon>eudicotyledons</taxon>
        <taxon>Gunneridae</taxon>
        <taxon>Pentapetalae</taxon>
        <taxon>rosids</taxon>
        <taxon>fabids</taxon>
        <taxon>Rosales</taxon>
        <taxon>Cannabaceae</taxon>
        <taxon>Trema</taxon>
    </lineage>
</organism>
<evidence type="ECO:0000256" key="7">
    <source>
        <dbReference type="ARBA" id="ARBA00023098"/>
    </source>
</evidence>
<dbReference type="GO" id="GO:0005576">
    <property type="term" value="C:extracellular region"/>
    <property type="evidence" value="ECO:0007669"/>
    <property type="project" value="UniProtKB-SubCell"/>
</dbReference>
<evidence type="ECO:0000313" key="9">
    <source>
        <dbReference type="Proteomes" id="UP000237000"/>
    </source>
</evidence>
<evidence type="ECO:0000256" key="1">
    <source>
        <dbReference type="ARBA" id="ARBA00004613"/>
    </source>
</evidence>
<dbReference type="EMBL" id="JXTC01000068">
    <property type="protein sequence ID" value="PON92158.1"/>
    <property type="molecule type" value="Genomic_DNA"/>
</dbReference>
<dbReference type="InParanoid" id="A0A2P5F312"/>
<keyword evidence="5 8" id="KW-0378">Hydrolase</keyword>
<evidence type="ECO:0000256" key="5">
    <source>
        <dbReference type="ARBA" id="ARBA00022801"/>
    </source>
</evidence>
<keyword evidence="4" id="KW-0732">Signal</keyword>
<evidence type="ECO:0000256" key="3">
    <source>
        <dbReference type="ARBA" id="ARBA00022525"/>
    </source>
</evidence>
<keyword evidence="9" id="KW-1185">Reference proteome</keyword>
<dbReference type="InterPro" id="IPR051238">
    <property type="entry name" value="GDSL_esterase/lipase"/>
</dbReference>
<reference evidence="9" key="1">
    <citation type="submission" date="2016-06" db="EMBL/GenBank/DDBJ databases">
        <title>Parallel loss of symbiosis genes in relatives of nitrogen-fixing non-legume Parasponia.</title>
        <authorList>
            <person name="Van Velzen R."/>
            <person name="Holmer R."/>
            <person name="Bu F."/>
            <person name="Rutten L."/>
            <person name="Van Zeijl A."/>
            <person name="Liu W."/>
            <person name="Santuari L."/>
            <person name="Cao Q."/>
            <person name="Sharma T."/>
            <person name="Shen D."/>
            <person name="Roswanjaya Y."/>
            <person name="Wardhani T."/>
            <person name="Kalhor M.S."/>
            <person name="Jansen J."/>
            <person name="Van den Hoogen J."/>
            <person name="Gungor B."/>
            <person name="Hartog M."/>
            <person name="Hontelez J."/>
            <person name="Verver J."/>
            <person name="Yang W.-C."/>
            <person name="Schijlen E."/>
            <person name="Repin R."/>
            <person name="Schilthuizen M."/>
            <person name="Schranz E."/>
            <person name="Heidstra R."/>
            <person name="Miyata K."/>
            <person name="Fedorova E."/>
            <person name="Kohlen W."/>
            <person name="Bisseling T."/>
            <person name="Smit S."/>
            <person name="Geurts R."/>
        </authorList>
    </citation>
    <scope>NUCLEOTIDE SEQUENCE [LARGE SCALE GENOMIC DNA]</scope>
    <source>
        <strain evidence="9">cv. RG33-2</strain>
    </source>
</reference>
<protein>
    <submittedName>
        <fullName evidence="8">SGNH hydrolase-type esterase domain containing protein</fullName>
    </submittedName>
</protein>
<keyword evidence="3" id="KW-0964">Secreted</keyword>
<comment type="caution">
    <text evidence="8">The sequence shown here is derived from an EMBL/GenBank/DDBJ whole genome shotgun (WGS) entry which is preliminary data.</text>
</comment>
<dbReference type="InterPro" id="IPR036514">
    <property type="entry name" value="SGNH_hydro_sf"/>
</dbReference>
<gene>
    <name evidence="8" type="ORF">TorRG33x02_119770</name>
</gene>
<dbReference type="OrthoDB" id="1187803at2759"/>
<comment type="subcellular location">
    <subcellularLocation>
        <location evidence="1">Secreted</location>
    </subcellularLocation>
</comment>
<evidence type="ECO:0000256" key="4">
    <source>
        <dbReference type="ARBA" id="ARBA00022729"/>
    </source>
</evidence>
<dbReference type="Proteomes" id="UP000237000">
    <property type="component" value="Unassembled WGS sequence"/>
</dbReference>
<dbReference type="STRING" id="63057.A0A2P5F312"/>
<dbReference type="AlphaFoldDB" id="A0A2P5F312"/>
<dbReference type="PANTHER" id="PTHR45650">
    <property type="entry name" value="GDSL-LIKE LIPASE/ACYLHYDROLASE-RELATED"/>
    <property type="match status" value="1"/>
</dbReference>
<sequence>MEFYAGFLETKRPCCLVKDDSSGLCAPNDNPCRDRNTTLFWDDFHLTEAANRLIVERCFSGSGVCEPNLRTSLSSKQPRLRPCSVQLLFLLTISGLFLLSQEYSVLQFTTTFKFIPTSVRSQL</sequence>
<dbReference type="GO" id="GO:0016787">
    <property type="term" value="F:hydrolase activity"/>
    <property type="evidence" value="ECO:0007669"/>
    <property type="project" value="UniProtKB-KW"/>
</dbReference>
<comment type="similarity">
    <text evidence="2">Belongs to the 'GDSL' lipolytic enzyme family.</text>
</comment>
<dbReference type="Gene3D" id="3.40.50.1110">
    <property type="entry name" value="SGNH hydrolase"/>
    <property type="match status" value="1"/>
</dbReference>
<dbReference type="GO" id="GO:0016042">
    <property type="term" value="P:lipid catabolic process"/>
    <property type="evidence" value="ECO:0007669"/>
    <property type="project" value="UniProtKB-KW"/>
</dbReference>
<accession>A0A2P5F312</accession>
<dbReference type="PANTHER" id="PTHR45650:SF43">
    <property type="entry name" value="GDSL ESTERASE_LIPASE 7-LIKE"/>
    <property type="match status" value="1"/>
</dbReference>
<name>A0A2P5F312_TREOI</name>
<keyword evidence="6" id="KW-0442">Lipid degradation</keyword>
<evidence type="ECO:0000256" key="2">
    <source>
        <dbReference type="ARBA" id="ARBA00008668"/>
    </source>
</evidence>
<evidence type="ECO:0000256" key="6">
    <source>
        <dbReference type="ARBA" id="ARBA00022963"/>
    </source>
</evidence>